<sequence length="1007" mass="114853">MDADITFHDQNLPDEYWRDYNDLCRAIRNEDNSSVHRLISQGVRVNAEYQEVVSRTPLHLAVISRSPETIKLLLDRGADIGAKDWNFDTPLTLAAKMENRYIVDMLLSDDVKNQENEECFSHLHIACMMGRTDIVKKLVLDDHGENINKTVKVCSIFWPGYTPLHFATRYGFVETVKCLLNLGADMMIADSRKLTPLHLAHLQENEKIIDLLLNAHKNEFKNPVSELGLSHFHIACTRNDMSVIEHFLELGEFGLEVDDEVRGDEEVGPWHSFRPICFAIYHGWSRVIKRLIEAGAYLGYDISPCLLNYTFLEKKDEIYKLIITGRPALASGYNEHEIITSLHLACIQNDMESINSAIDEMDTSPLDLNAPIRMGLTILHIAARYNCERAVEFLLNLGADFLAQDTKGETPLHVAFRYRYDEVFQLIIKRVNSDSKNLCDSSGLSIFHLLCTTDQTTIIEKFLQDGVDINAQVNNQSAWAGFTALHFACQFQQIEVVTLLLRYGPDIRIKTEMNLSPLDLVMRNLSSKSLSEKDEAFLFLIMNVLQFSIENSGIKGISRLHAFCISPLTDLKEMQLYIQHHKNELNEISSLPVLRRYNKCTPLHFAVLSRNFAQADFLLKNGANPSIVNDEGKSPFEYMLLYDRSSDFPNRVKNYFKHEEFIQNLTPNLFYVVCVAQLSNVVKYILSEASIEKTRIIDLLNHRDDLNRTPLHSIARESKSASKTEIVHLLLENGANVHAQDCQLDTPLHAACKSNDFDVINLLLEYGSDVDAQNVYGETPLHVLFGWATVDDKHVLELLLDNGCDIEAVNECGITCLDIWTREIGVPMDDETLARVQDCIITCLKQEKKLELMKSMANKNSFCPASDACSSLKRRYLNGSWSQETIFINNCIKELELMKAVNVSQCTTLLDILCKNPDDLLSLCENVKLQKMLDTRSFLRRYPIYGSLIKSQVKKGRMRRKLFIESRKSFNNLVGVDLPQFCSESIFQYLSNEDLRNIILLGDEQRA</sequence>
<gene>
    <name evidence="1" type="ORF">QAD02_009911</name>
</gene>
<evidence type="ECO:0000313" key="1">
    <source>
        <dbReference type="EMBL" id="KAJ8668248.1"/>
    </source>
</evidence>
<name>A0ACC2NBD2_9HYME</name>
<organism evidence="1 2">
    <name type="scientific">Eretmocerus hayati</name>
    <dbReference type="NCBI Taxonomy" id="131215"/>
    <lineage>
        <taxon>Eukaryota</taxon>
        <taxon>Metazoa</taxon>
        <taxon>Ecdysozoa</taxon>
        <taxon>Arthropoda</taxon>
        <taxon>Hexapoda</taxon>
        <taxon>Insecta</taxon>
        <taxon>Pterygota</taxon>
        <taxon>Neoptera</taxon>
        <taxon>Endopterygota</taxon>
        <taxon>Hymenoptera</taxon>
        <taxon>Apocrita</taxon>
        <taxon>Proctotrupomorpha</taxon>
        <taxon>Chalcidoidea</taxon>
        <taxon>Aphelinidae</taxon>
        <taxon>Aphelininae</taxon>
        <taxon>Eretmocerus</taxon>
    </lineage>
</organism>
<dbReference type="Proteomes" id="UP001239111">
    <property type="component" value="Chromosome 4"/>
</dbReference>
<keyword evidence="2" id="KW-1185">Reference proteome</keyword>
<reference evidence="1" key="1">
    <citation type="submission" date="2023-04" db="EMBL/GenBank/DDBJ databases">
        <title>A chromosome-level genome assembly of the parasitoid wasp Eretmocerus hayati.</title>
        <authorList>
            <person name="Zhong Y."/>
            <person name="Liu S."/>
            <person name="Liu Y."/>
        </authorList>
    </citation>
    <scope>NUCLEOTIDE SEQUENCE</scope>
    <source>
        <strain evidence="1">ZJU_SS_LIU_2023</strain>
    </source>
</reference>
<protein>
    <submittedName>
        <fullName evidence="1">Uncharacterized protein</fullName>
    </submittedName>
</protein>
<proteinExistence type="predicted"/>
<evidence type="ECO:0000313" key="2">
    <source>
        <dbReference type="Proteomes" id="UP001239111"/>
    </source>
</evidence>
<comment type="caution">
    <text evidence="1">The sequence shown here is derived from an EMBL/GenBank/DDBJ whole genome shotgun (WGS) entry which is preliminary data.</text>
</comment>
<dbReference type="EMBL" id="CM056744">
    <property type="protein sequence ID" value="KAJ8668248.1"/>
    <property type="molecule type" value="Genomic_DNA"/>
</dbReference>
<accession>A0ACC2NBD2</accession>